<organism evidence="1 2">
    <name type="scientific">Reinekea blandensis MED297</name>
    <dbReference type="NCBI Taxonomy" id="314283"/>
    <lineage>
        <taxon>Bacteria</taxon>
        <taxon>Pseudomonadati</taxon>
        <taxon>Pseudomonadota</taxon>
        <taxon>Gammaproteobacteria</taxon>
        <taxon>Oceanospirillales</taxon>
        <taxon>Saccharospirillaceae</taxon>
        <taxon>Reinekea</taxon>
    </lineage>
</organism>
<reference evidence="1 2" key="1">
    <citation type="submission" date="2006-02" db="EMBL/GenBank/DDBJ databases">
        <authorList>
            <person name="Pinhassi J."/>
            <person name="Pedros-Alio C."/>
            <person name="Ferriera S."/>
            <person name="Johnson J."/>
            <person name="Kravitz S."/>
            <person name="Halpern A."/>
            <person name="Remington K."/>
            <person name="Beeson K."/>
            <person name="Tran B."/>
            <person name="Rogers Y.-H."/>
            <person name="Friedman R."/>
            <person name="Venter J.C."/>
        </authorList>
    </citation>
    <scope>NUCLEOTIDE SEQUENCE [LARGE SCALE GENOMIC DNA]</scope>
    <source>
        <strain evidence="1 2">MED297</strain>
    </source>
</reference>
<evidence type="ECO:0000313" key="1">
    <source>
        <dbReference type="EMBL" id="EAR09701.1"/>
    </source>
</evidence>
<comment type="caution">
    <text evidence="1">The sequence shown here is derived from an EMBL/GenBank/DDBJ whole genome shotgun (WGS) entry which is preliminary data.</text>
</comment>
<gene>
    <name evidence="1" type="ORF">MED297_16119</name>
</gene>
<sequence length="45" mass="5557">MARLNKNQFSFYGHDWSLFGQKVSRYEIDYRDVVITILSRMFTWH</sequence>
<accession>A4BDU2</accession>
<dbReference type="HOGENOM" id="CLU_3204380_0_0_6"/>
<dbReference type="Proteomes" id="UP000005953">
    <property type="component" value="Unassembled WGS sequence"/>
</dbReference>
<dbReference type="STRING" id="314283.MED297_16119"/>
<dbReference type="EMBL" id="AAOE01000008">
    <property type="protein sequence ID" value="EAR09701.1"/>
    <property type="molecule type" value="Genomic_DNA"/>
</dbReference>
<evidence type="ECO:0000313" key="2">
    <source>
        <dbReference type="Proteomes" id="UP000005953"/>
    </source>
</evidence>
<protein>
    <submittedName>
        <fullName evidence="1">Uncharacterized protein</fullName>
    </submittedName>
</protein>
<name>A4BDU2_9GAMM</name>
<keyword evidence="2" id="KW-1185">Reference proteome</keyword>
<dbReference type="AlphaFoldDB" id="A4BDU2"/>
<proteinExistence type="predicted"/>